<keyword evidence="3" id="KW-1185">Reference proteome</keyword>
<evidence type="ECO:0000313" key="3">
    <source>
        <dbReference type="Proteomes" id="UP000658382"/>
    </source>
</evidence>
<dbReference type="Proteomes" id="UP000658382">
    <property type="component" value="Unassembled WGS sequence"/>
</dbReference>
<name>A0A917Q2U9_9BACI</name>
<accession>A0A917Q2U9</accession>
<feature type="transmembrane region" description="Helical" evidence="1">
    <location>
        <begin position="7"/>
        <end position="31"/>
    </location>
</feature>
<organism evidence="2 3">
    <name type="scientific">Lentibacillus kapialis</name>
    <dbReference type="NCBI Taxonomy" id="340214"/>
    <lineage>
        <taxon>Bacteria</taxon>
        <taxon>Bacillati</taxon>
        <taxon>Bacillota</taxon>
        <taxon>Bacilli</taxon>
        <taxon>Bacillales</taxon>
        <taxon>Bacillaceae</taxon>
        <taxon>Lentibacillus</taxon>
    </lineage>
</organism>
<sequence length="60" mass="6649">MSKKLQSFGFVLLISGTVLFGIMHLAIALYMPDRVYTATPPSAFVTRVSHPTYQGIRGVY</sequence>
<reference evidence="2" key="1">
    <citation type="journal article" date="2014" name="Int. J. Syst. Evol. Microbiol.">
        <title>Complete genome sequence of Corynebacterium casei LMG S-19264T (=DSM 44701T), isolated from a smear-ripened cheese.</title>
        <authorList>
            <consortium name="US DOE Joint Genome Institute (JGI-PGF)"/>
            <person name="Walter F."/>
            <person name="Albersmeier A."/>
            <person name="Kalinowski J."/>
            <person name="Ruckert C."/>
        </authorList>
    </citation>
    <scope>NUCLEOTIDE SEQUENCE</scope>
    <source>
        <strain evidence="2">JCM 12580</strain>
    </source>
</reference>
<keyword evidence="1" id="KW-1133">Transmembrane helix</keyword>
<dbReference type="AlphaFoldDB" id="A0A917Q2U9"/>
<dbReference type="EMBL" id="BMNQ01000109">
    <property type="protein sequence ID" value="GGK09499.1"/>
    <property type="molecule type" value="Genomic_DNA"/>
</dbReference>
<protein>
    <submittedName>
        <fullName evidence="2">Uncharacterized protein</fullName>
    </submittedName>
</protein>
<proteinExistence type="predicted"/>
<evidence type="ECO:0000313" key="2">
    <source>
        <dbReference type="EMBL" id="GGK09499.1"/>
    </source>
</evidence>
<dbReference type="RefSeq" id="WP_188634402.1">
    <property type="nucleotide sequence ID" value="NZ_BMNQ01000109.1"/>
</dbReference>
<keyword evidence="1" id="KW-0472">Membrane</keyword>
<reference evidence="2" key="2">
    <citation type="submission" date="2020-09" db="EMBL/GenBank/DDBJ databases">
        <authorList>
            <person name="Sun Q."/>
            <person name="Ohkuma M."/>
        </authorList>
    </citation>
    <scope>NUCLEOTIDE SEQUENCE</scope>
    <source>
        <strain evidence="2">JCM 12580</strain>
    </source>
</reference>
<comment type="caution">
    <text evidence="2">The sequence shown here is derived from an EMBL/GenBank/DDBJ whole genome shotgun (WGS) entry which is preliminary data.</text>
</comment>
<gene>
    <name evidence="2" type="ORF">GCM10007063_34970</name>
</gene>
<evidence type="ECO:0000256" key="1">
    <source>
        <dbReference type="SAM" id="Phobius"/>
    </source>
</evidence>
<keyword evidence="1" id="KW-0812">Transmembrane</keyword>